<protein>
    <submittedName>
        <fullName evidence="1">Uncharacterized protein</fullName>
    </submittedName>
</protein>
<dbReference type="InParanoid" id="E2B8N6"/>
<dbReference type="Proteomes" id="UP000008237">
    <property type="component" value="Unassembled WGS sequence"/>
</dbReference>
<evidence type="ECO:0000313" key="2">
    <source>
        <dbReference type="Proteomes" id="UP000008237"/>
    </source>
</evidence>
<evidence type="ECO:0000313" key="1">
    <source>
        <dbReference type="EMBL" id="EFN87942.1"/>
    </source>
</evidence>
<dbReference type="AlphaFoldDB" id="E2B8N6"/>
<sequence length="72" mass="8511">MRFGSMAFWRYAIEGVLIRFVGFRAHGIPAMKRFQDYGTHDVLGHENLGVSEIFWKQKIVKINQMKLKRKVK</sequence>
<gene>
    <name evidence="1" type="ORF">EAI_17196</name>
</gene>
<keyword evidence="2" id="KW-1185">Reference proteome</keyword>
<reference evidence="1 2" key="1">
    <citation type="journal article" date="2010" name="Science">
        <title>Genomic comparison of the ants Camponotus floridanus and Harpegnathos saltator.</title>
        <authorList>
            <person name="Bonasio R."/>
            <person name="Zhang G."/>
            <person name="Ye C."/>
            <person name="Mutti N.S."/>
            <person name="Fang X."/>
            <person name="Qin N."/>
            <person name="Donahue G."/>
            <person name="Yang P."/>
            <person name="Li Q."/>
            <person name="Li C."/>
            <person name="Zhang P."/>
            <person name="Huang Z."/>
            <person name="Berger S.L."/>
            <person name="Reinberg D."/>
            <person name="Wang J."/>
            <person name="Liebig J."/>
        </authorList>
    </citation>
    <scope>NUCLEOTIDE SEQUENCE [LARGE SCALE GENOMIC DNA]</scope>
    <source>
        <strain evidence="1 2">R22 G/1</strain>
    </source>
</reference>
<name>E2B8N6_HARSA</name>
<proteinExistence type="predicted"/>
<organism evidence="2">
    <name type="scientific">Harpegnathos saltator</name>
    <name type="common">Jerdon's jumping ant</name>
    <dbReference type="NCBI Taxonomy" id="610380"/>
    <lineage>
        <taxon>Eukaryota</taxon>
        <taxon>Metazoa</taxon>
        <taxon>Ecdysozoa</taxon>
        <taxon>Arthropoda</taxon>
        <taxon>Hexapoda</taxon>
        <taxon>Insecta</taxon>
        <taxon>Pterygota</taxon>
        <taxon>Neoptera</taxon>
        <taxon>Endopterygota</taxon>
        <taxon>Hymenoptera</taxon>
        <taxon>Apocrita</taxon>
        <taxon>Aculeata</taxon>
        <taxon>Formicoidea</taxon>
        <taxon>Formicidae</taxon>
        <taxon>Ponerinae</taxon>
        <taxon>Ponerini</taxon>
        <taxon>Harpegnathos</taxon>
    </lineage>
</organism>
<dbReference type="EMBL" id="GL446361">
    <property type="protein sequence ID" value="EFN87942.1"/>
    <property type="molecule type" value="Genomic_DNA"/>
</dbReference>
<accession>E2B8N6</accession>